<accession>A0ACC2WW01</accession>
<dbReference type="EMBL" id="JASBWS010000006">
    <property type="protein sequence ID" value="KAJ9115227.1"/>
    <property type="molecule type" value="Genomic_DNA"/>
</dbReference>
<sequence>MNSDAREEDDLEFHQELESSDESLEDHQGNGHSLEDSAASKEDQSTENPTASKKKPLTAKQAAKLDPSTSTKKCEQCGKPSDVLIRCRKDETEKWFLLCPGTCWKEASGGKVDGTKDTPWYRYGGVWKNKKAATSGKKPKHTDPPATVSKPILP</sequence>
<dbReference type="Proteomes" id="UP001230649">
    <property type="component" value="Unassembled WGS sequence"/>
</dbReference>
<gene>
    <name evidence="1" type="ORF">QFC20_001094</name>
</gene>
<organism evidence="1 2">
    <name type="scientific">Naganishia adeliensis</name>
    <dbReference type="NCBI Taxonomy" id="92952"/>
    <lineage>
        <taxon>Eukaryota</taxon>
        <taxon>Fungi</taxon>
        <taxon>Dikarya</taxon>
        <taxon>Basidiomycota</taxon>
        <taxon>Agaricomycotina</taxon>
        <taxon>Tremellomycetes</taxon>
        <taxon>Filobasidiales</taxon>
        <taxon>Filobasidiaceae</taxon>
        <taxon>Naganishia</taxon>
    </lineage>
</organism>
<comment type="caution">
    <text evidence="1">The sequence shown here is derived from an EMBL/GenBank/DDBJ whole genome shotgun (WGS) entry which is preliminary data.</text>
</comment>
<name>A0ACC2WW01_9TREE</name>
<evidence type="ECO:0000313" key="1">
    <source>
        <dbReference type="EMBL" id="KAJ9115227.1"/>
    </source>
</evidence>
<reference evidence="1" key="1">
    <citation type="submission" date="2023-04" db="EMBL/GenBank/DDBJ databases">
        <title>Draft Genome sequencing of Naganishia species isolated from polar environments using Oxford Nanopore Technology.</title>
        <authorList>
            <person name="Leo P."/>
            <person name="Venkateswaran K."/>
        </authorList>
    </citation>
    <scope>NUCLEOTIDE SEQUENCE</scope>
    <source>
        <strain evidence="1">MNA-CCFEE 5262</strain>
    </source>
</reference>
<keyword evidence="2" id="KW-1185">Reference proteome</keyword>
<protein>
    <submittedName>
        <fullName evidence="1">Uncharacterized protein</fullName>
    </submittedName>
</protein>
<proteinExistence type="predicted"/>
<evidence type="ECO:0000313" key="2">
    <source>
        <dbReference type="Proteomes" id="UP001230649"/>
    </source>
</evidence>